<keyword evidence="2 6" id="KW-0813">Transport</keyword>
<comment type="caution">
    <text evidence="9">The sequence shown here is derived from an EMBL/GenBank/DDBJ whole genome shotgun (WGS) entry which is preliminary data.</text>
</comment>
<evidence type="ECO:0000256" key="6">
    <source>
        <dbReference type="RuleBase" id="RU369017"/>
    </source>
</evidence>
<feature type="transmembrane region" description="Helical" evidence="6">
    <location>
        <begin position="360"/>
        <end position="377"/>
    </location>
</feature>
<keyword evidence="6" id="KW-0406">Ion transport</keyword>
<keyword evidence="6" id="KW-0256">Endoplasmic reticulum</keyword>
<accession>A0AA39QRP3</accession>
<dbReference type="GO" id="GO:0005794">
    <property type="term" value="C:Golgi apparatus"/>
    <property type="evidence" value="ECO:0007669"/>
    <property type="project" value="TreeGrafter"/>
</dbReference>
<dbReference type="InterPro" id="IPR058533">
    <property type="entry name" value="Cation_efflux_TM"/>
</dbReference>
<gene>
    <name evidence="9" type="ORF">JMJ35_009807</name>
</gene>
<keyword evidence="3 6" id="KW-0812">Transmembrane</keyword>
<evidence type="ECO:0000256" key="2">
    <source>
        <dbReference type="ARBA" id="ARBA00022448"/>
    </source>
</evidence>
<feature type="domain" description="Cation efflux protein transmembrane" evidence="8">
    <location>
        <begin position="181"/>
        <end position="385"/>
    </location>
</feature>
<evidence type="ECO:0000256" key="5">
    <source>
        <dbReference type="ARBA" id="ARBA00023136"/>
    </source>
</evidence>
<keyword evidence="4 6" id="KW-1133">Transmembrane helix</keyword>
<dbReference type="AlphaFoldDB" id="A0AA39QRP3"/>
<comment type="function">
    <text evidence="6">Functions as a zinc transporter.</text>
</comment>
<feature type="compositionally biased region" description="Pro residues" evidence="7">
    <location>
        <begin position="1"/>
        <end position="20"/>
    </location>
</feature>
<name>A0AA39QRP3_9LECA</name>
<feature type="transmembrane region" description="Helical" evidence="6">
    <location>
        <begin position="201"/>
        <end position="219"/>
    </location>
</feature>
<dbReference type="GO" id="GO:0005385">
    <property type="term" value="F:zinc ion transmembrane transporter activity"/>
    <property type="evidence" value="ECO:0007669"/>
    <property type="project" value="UniProtKB-UniRule"/>
</dbReference>
<dbReference type="GO" id="GO:0006882">
    <property type="term" value="P:intracellular zinc ion homeostasis"/>
    <property type="evidence" value="ECO:0007669"/>
    <property type="project" value="InterPro"/>
</dbReference>
<feature type="transmembrane region" description="Helical" evidence="6">
    <location>
        <begin position="240"/>
        <end position="259"/>
    </location>
</feature>
<dbReference type="SUPFAM" id="SSF161111">
    <property type="entry name" value="Cation efflux protein transmembrane domain-like"/>
    <property type="match status" value="1"/>
</dbReference>
<dbReference type="PANTHER" id="PTHR45755:SF5">
    <property type="entry name" value="ZINC TRANSPORTER"/>
    <property type="match status" value="1"/>
</dbReference>
<evidence type="ECO:0000313" key="10">
    <source>
        <dbReference type="Proteomes" id="UP001166286"/>
    </source>
</evidence>
<keyword evidence="5 6" id="KW-0472">Membrane</keyword>
<keyword evidence="10" id="KW-1185">Reference proteome</keyword>
<comment type="subcellular location">
    <subcellularLocation>
        <location evidence="6">Endoplasmic reticulum membrane</location>
        <topology evidence="6">Multi-pass membrane protein</topology>
    </subcellularLocation>
    <subcellularLocation>
        <location evidence="1">Membrane</location>
        <topology evidence="1">Multi-pass membrane protein</topology>
    </subcellularLocation>
</comment>
<comment type="similarity">
    <text evidence="6">Belongs to the cation diffusion facilitator (CDF) transporter (TC 2.A.4) family. SLC30A subfamily.</text>
</comment>
<evidence type="ECO:0000256" key="4">
    <source>
        <dbReference type="ARBA" id="ARBA00022989"/>
    </source>
</evidence>
<dbReference type="Proteomes" id="UP001166286">
    <property type="component" value="Unassembled WGS sequence"/>
</dbReference>
<dbReference type="Pfam" id="PF01545">
    <property type="entry name" value="Cation_efflux"/>
    <property type="match status" value="1"/>
</dbReference>
<feature type="region of interest" description="Disordered" evidence="7">
    <location>
        <begin position="1"/>
        <end position="41"/>
    </location>
</feature>
<evidence type="ECO:0000256" key="3">
    <source>
        <dbReference type="ARBA" id="ARBA00022692"/>
    </source>
</evidence>
<feature type="compositionally biased region" description="Polar residues" evidence="7">
    <location>
        <begin position="30"/>
        <end position="41"/>
    </location>
</feature>
<dbReference type="Gene3D" id="1.20.1510.10">
    <property type="entry name" value="Cation efflux protein transmembrane domain"/>
    <property type="match status" value="1"/>
</dbReference>
<dbReference type="GO" id="GO:0031410">
    <property type="term" value="C:cytoplasmic vesicle"/>
    <property type="evidence" value="ECO:0007669"/>
    <property type="project" value="TreeGrafter"/>
</dbReference>
<protein>
    <recommendedName>
        <fullName evidence="6">Zinc transporter</fullName>
    </recommendedName>
</protein>
<evidence type="ECO:0000313" key="9">
    <source>
        <dbReference type="EMBL" id="KAK0507918.1"/>
    </source>
</evidence>
<sequence length="475" mass="52019">MASTSPPRPIPLPPRTPTPPPDDDEGLERFQNSPIKSAYDSSCLSPMDENFSLNRYGSAPGFQTTTLPLSTTDTNAMYSPMSVDSNGSVGSTTLVEDTKGVFNFHPAPLAKAPVARSSIGQRRGHKYKHSSVSHNFFLEPEPRAPLALPNSLPVPTLKECQKSMSSEQQVRFWWSIGHMCVAAYTLWSAEDSLALTALSHLILFDSLGAMLCVVVDVLGNFEVWKRSSIRHPFGLERAEVLAGFAMSVLLLFMGLDLISHNLTHVLEGLGDHEAHHVHNHDRVSGGEVDFASLLAIVSTLISALALGNHARIGKAMRFAYIESLPSILGNPSHFLTISCSLLLLLLPLLSIRVYLWIDRALSTTIALSMCFLGFRLVRTLGFMLLMSYDSGDNVAGIMRDIESDPSVTAIEGAKFWQVHYGLCMACLTLRVRGTEESLVRLREKVGSMVKGRLGGGYGVGGTRWEVSVQFDLDRF</sequence>
<organism evidence="9 10">
    <name type="scientific">Cladonia borealis</name>
    <dbReference type="NCBI Taxonomy" id="184061"/>
    <lineage>
        <taxon>Eukaryota</taxon>
        <taxon>Fungi</taxon>
        <taxon>Dikarya</taxon>
        <taxon>Ascomycota</taxon>
        <taxon>Pezizomycotina</taxon>
        <taxon>Lecanoromycetes</taxon>
        <taxon>OSLEUM clade</taxon>
        <taxon>Lecanoromycetidae</taxon>
        <taxon>Lecanorales</taxon>
        <taxon>Lecanorineae</taxon>
        <taxon>Cladoniaceae</taxon>
        <taxon>Cladonia</taxon>
    </lineage>
</organism>
<evidence type="ECO:0000256" key="7">
    <source>
        <dbReference type="SAM" id="MobiDB-lite"/>
    </source>
</evidence>
<dbReference type="GO" id="GO:1904257">
    <property type="term" value="P:zinc ion import into Golgi lumen"/>
    <property type="evidence" value="ECO:0007669"/>
    <property type="project" value="TreeGrafter"/>
</dbReference>
<dbReference type="PANTHER" id="PTHR45755">
    <property type="match status" value="1"/>
</dbReference>
<reference evidence="9" key="1">
    <citation type="submission" date="2023-03" db="EMBL/GenBank/DDBJ databases">
        <title>Complete genome of Cladonia borealis.</title>
        <authorList>
            <person name="Park H."/>
        </authorList>
    </citation>
    <scope>NUCLEOTIDE SEQUENCE</scope>
    <source>
        <strain evidence="9">ANT050790</strain>
    </source>
</reference>
<proteinExistence type="inferred from homology"/>
<dbReference type="InterPro" id="IPR045316">
    <property type="entry name" value="Msc2-like"/>
</dbReference>
<dbReference type="InterPro" id="IPR027469">
    <property type="entry name" value="Cation_efflux_TMD_sf"/>
</dbReference>
<feature type="transmembrane region" description="Helical" evidence="6">
    <location>
        <begin position="290"/>
        <end position="312"/>
    </location>
</feature>
<dbReference type="GO" id="GO:0005789">
    <property type="term" value="C:endoplasmic reticulum membrane"/>
    <property type="evidence" value="ECO:0007669"/>
    <property type="project" value="UniProtKB-SubCell"/>
</dbReference>
<evidence type="ECO:0000259" key="8">
    <source>
        <dbReference type="Pfam" id="PF01545"/>
    </source>
</evidence>
<dbReference type="EMBL" id="JAFEKC020000022">
    <property type="protein sequence ID" value="KAK0507918.1"/>
    <property type="molecule type" value="Genomic_DNA"/>
</dbReference>
<evidence type="ECO:0000256" key="1">
    <source>
        <dbReference type="ARBA" id="ARBA00004141"/>
    </source>
</evidence>
<feature type="transmembrane region" description="Helical" evidence="6">
    <location>
        <begin position="172"/>
        <end position="189"/>
    </location>
</feature>
<feature type="transmembrane region" description="Helical" evidence="6">
    <location>
        <begin position="333"/>
        <end position="354"/>
    </location>
</feature>